<keyword evidence="2" id="KW-1185">Reference proteome</keyword>
<proteinExistence type="predicted"/>
<dbReference type="STRING" id="31246.A0A183PCI0"/>
<gene>
    <name evidence="1" type="ORF">SMTD_LOCUS12066</name>
</gene>
<dbReference type="PANTHER" id="PTHR47027">
    <property type="entry name" value="REVERSE TRANSCRIPTASE DOMAIN-CONTAINING PROTEIN"/>
    <property type="match status" value="1"/>
</dbReference>
<evidence type="ECO:0000313" key="1">
    <source>
        <dbReference type="EMBL" id="VDP59978.1"/>
    </source>
</evidence>
<sequence>MFYIILGEQHHNHQQFKHEYHKEPIKTIKSPRSIHEKHDSNNSNLKLHKISKFHFHSFSILPVSMLPKLHQNIHQIESSNSITDLITKHNSLNNDYSKVIENQNIEQSLTNQIIHCSSSSSSSMSSTPLITICSSPGSDQMNKDRVAPTPKLMIGSEVVERIDRFTYLGSLISPCGLVCEEISSRIQKARLAFSNLRHLWRRRDIRLSTKRRVYCAAVRSVLL</sequence>
<dbReference type="PANTHER" id="PTHR47027:SF20">
    <property type="entry name" value="REVERSE TRANSCRIPTASE-LIKE PROTEIN WITH RNA-DIRECTED DNA POLYMERASE DOMAIN"/>
    <property type="match status" value="1"/>
</dbReference>
<dbReference type="AlphaFoldDB" id="A0A183PCI0"/>
<name>A0A183PCI0_9TREM</name>
<organism evidence="1 2">
    <name type="scientific">Schistosoma mattheei</name>
    <dbReference type="NCBI Taxonomy" id="31246"/>
    <lineage>
        <taxon>Eukaryota</taxon>
        <taxon>Metazoa</taxon>
        <taxon>Spiralia</taxon>
        <taxon>Lophotrochozoa</taxon>
        <taxon>Platyhelminthes</taxon>
        <taxon>Trematoda</taxon>
        <taxon>Digenea</taxon>
        <taxon>Strigeidida</taxon>
        <taxon>Schistosomatoidea</taxon>
        <taxon>Schistosomatidae</taxon>
        <taxon>Schistosoma</taxon>
    </lineage>
</organism>
<dbReference type="Proteomes" id="UP000269396">
    <property type="component" value="Unassembled WGS sequence"/>
</dbReference>
<dbReference type="EMBL" id="UZAL01032075">
    <property type="protein sequence ID" value="VDP59978.1"/>
    <property type="molecule type" value="Genomic_DNA"/>
</dbReference>
<reference evidence="1 2" key="1">
    <citation type="submission" date="2018-11" db="EMBL/GenBank/DDBJ databases">
        <authorList>
            <consortium name="Pathogen Informatics"/>
        </authorList>
    </citation>
    <scope>NUCLEOTIDE SEQUENCE [LARGE SCALE GENOMIC DNA]</scope>
    <source>
        <strain>Denwood</strain>
        <strain evidence="2">Zambia</strain>
    </source>
</reference>
<accession>A0A183PCI0</accession>
<protein>
    <submittedName>
        <fullName evidence="1">Uncharacterized protein</fullName>
    </submittedName>
</protein>
<evidence type="ECO:0000313" key="2">
    <source>
        <dbReference type="Proteomes" id="UP000269396"/>
    </source>
</evidence>